<evidence type="ECO:0000313" key="3">
    <source>
        <dbReference type="Proteomes" id="UP000639772"/>
    </source>
</evidence>
<proteinExistence type="predicted"/>
<reference evidence="2 3" key="1">
    <citation type="journal article" date="2020" name="Nat. Food">
        <title>A phased Vanilla planifolia genome enables genetic improvement of flavour and production.</title>
        <authorList>
            <person name="Hasing T."/>
            <person name="Tang H."/>
            <person name="Brym M."/>
            <person name="Khazi F."/>
            <person name="Huang T."/>
            <person name="Chambers A.H."/>
        </authorList>
    </citation>
    <scope>NUCLEOTIDE SEQUENCE [LARGE SCALE GENOMIC DNA]</scope>
    <source>
        <tissue evidence="2">Leaf</tissue>
    </source>
</reference>
<name>A0A835R984_VANPL</name>
<dbReference type="Proteomes" id="UP000639772">
    <property type="component" value="Unassembled WGS sequence"/>
</dbReference>
<sequence length="128" mass="14237">MSILKDHRNALFKLNSQIPYVHTSSESIVRLPRKAHRVIAQLLCCCGGARGCALFEFLPFALCFGLCVSMEVLLVSFGSRNVQTLFDLMSYLGKANAEMRCCSNYVIQLCNLCLALCRSGMVFPLHVV</sequence>
<keyword evidence="1" id="KW-0472">Membrane</keyword>
<organism evidence="2 3">
    <name type="scientific">Vanilla planifolia</name>
    <name type="common">Vanilla</name>
    <dbReference type="NCBI Taxonomy" id="51239"/>
    <lineage>
        <taxon>Eukaryota</taxon>
        <taxon>Viridiplantae</taxon>
        <taxon>Streptophyta</taxon>
        <taxon>Embryophyta</taxon>
        <taxon>Tracheophyta</taxon>
        <taxon>Spermatophyta</taxon>
        <taxon>Magnoliopsida</taxon>
        <taxon>Liliopsida</taxon>
        <taxon>Asparagales</taxon>
        <taxon>Orchidaceae</taxon>
        <taxon>Vanilloideae</taxon>
        <taxon>Vanilleae</taxon>
        <taxon>Vanilla</taxon>
    </lineage>
</organism>
<evidence type="ECO:0000313" key="2">
    <source>
        <dbReference type="EMBL" id="KAG0486103.1"/>
    </source>
</evidence>
<dbReference type="EMBL" id="JADCNM010000004">
    <property type="protein sequence ID" value="KAG0486103.1"/>
    <property type="molecule type" value="Genomic_DNA"/>
</dbReference>
<accession>A0A835R984</accession>
<dbReference type="OrthoDB" id="1636541at2759"/>
<keyword evidence="1" id="KW-0812">Transmembrane</keyword>
<feature type="transmembrane region" description="Helical" evidence="1">
    <location>
        <begin position="57"/>
        <end position="77"/>
    </location>
</feature>
<comment type="caution">
    <text evidence="2">The sequence shown here is derived from an EMBL/GenBank/DDBJ whole genome shotgun (WGS) entry which is preliminary data.</text>
</comment>
<dbReference type="AlphaFoldDB" id="A0A835R984"/>
<keyword evidence="1" id="KW-1133">Transmembrane helix</keyword>
<gene>
    <name evidence="2" type="ORF">HPP92_008198</name>
</gene>
<protein>
    <submittedName>
        <fullName evidence="2">Uncharacterized protein</fullName>
    </submittedName>
</protein>
<evidence type="ECO:0000256" key="1">
    <source>
        <dbReference type="SAM" id="Phobius"/>
    </source>
</evidence>